<proteinExistence type="predicted"/>
<dbReference type="Proteomes" id="UP001302316">
    <property type="component" value="Unassembled WGS sequence"/>
</dbReference>
<organism evidence="3 4">
    <name type="scientific">Natronospira elongata</name>
    <dbReference type="NCBI Taxonomy" id="3110268"/>
    <lineage>
        <taxon>Bacteria</taxon>
        <taxon>Pseudomonadati</taxon>
        <taxon>Pseudomonadota</taxon>
        <taxon>Gammaproteobacteria</taxon>
        <taxon>Natronospirales</taxon>
        <taxon>Natronospiraceae</taxon>
        <taxon>Natronospira</taxon>
    </lineage>
</organism>
<accession>A0AAP6MM07</accession>
<dbReference type="InterPro" id="IPR025877">
    <property type="entry name" value="MobA-like_NTP_Trfase"/>
</dbReference>
<evidence type="ECO:0000256" key="1">
    <source>
        <dbReference type="ARBA" id="ARBA00022842"/>
    </source>
</evidence>
<protein>
    <submittedName>
        <fullName evidence="3">NTP transferase domain-containing protein</fullName>
    </submittedName>
</protein>
<keyword evidence="3" id="KW-0808">Transferase</keyword>
<keyword evidence="1" id="KW-0460">Magnesium</keyword>
<evidence type="ECO:0000313" key="3">
    <source>
        <dbReference type="EMBL" id="MEA5446610.1"/>
    </source>
</evidence>
<dbReference type="AlphaFoldDB" id="A0AAP6MM07"/>
<dbReference type="Gene3D" id="3.90.550.10">
    <property type="entry name" value="Spore Coat Polysaccharide Biosynthesis Protein SpsA, Chain A"/>
    <property type="match status" value="1"/>
</dbReference>
<keyword evidence="4" id="KW-1185">Reference proteome</keyword>
<dbReference type="GO" id="GO:0016779">
    <property type="term" value="F:nucleotidyltransferase activity"/>
    <property type="evidence" value="ECO:0007669"/>
    <property type="project" value="UniProtKB-ARBA"/>
</dbReference>
<dbReference type="Pfam" id="PF12804">
    <property type="entry name" value="NTP_transf_3"/>
    <property type="match status" value="1"/>
</dbReference>
<reference evidence="3 4" key="1">
    <citation type="submission" date="2023-12" db="EMBL/GenBank/DDBJ databases">
        <title>Whole-genome sequencing of halo(alkali)philic microorganisms from hypersaline lakes.</title>
        <authorList>
            <person name="Sorokin D.Y."/>
            <person name="Merkel A.Y."/>
            <person name="Messina E."/>
            <person name="Yakimov M."/>
        </authorList>
    </citation>
    <scope>NUCLEOTIDE SEQUENCE [LARGE SCALE GENOMIC DNA]</scope>
    <source>
        <strain evidence="3 4">AB-CW1</strain>
    </source>
</reference>
<evidence type="ECO:0000259" key="2">
    <source>
        <dbReference type="Pfam" id="PF12804"/>
    </source>
</evidence>
<sequence>MATVNGSRAMPSAVMADFAGLVLAGGASSRMGEDKALLRHGQESLLALAVRRLTAAGADPVLVSGDRP</sequence>
<feature type="non-terminal residue" evidence="3">
    <location>
        <position position="68"/>
    </location>
</feature>
<dbReference type="SUPFAM" id="SSF53448">
    <property type="entry name" value="Nucleotide-diphospho-sugar transferases"/>
    <property type="match status" value="1"/>
</dbReference>
<name>A0AAP6MM07_9GAMM</name>
<dbReference type="InterPro" id="IPR029044">
    <property type="entry name" value="Nucleotide-diphossugar_trans"/>
</dbReference>
<evidence type="ECO:0000313" key="4">
    <source>
        <dbReference type="Proteomes" id="UP001302316"/>
    </source>
</evidence>
<dbReference type="EMBL" id="JAYGII010000043">
    <property type="protein sequence ID" value="MEA5446610.1"/>
    <property type="molecule type" value="Genomic_DNA"/>
</dbReference>
<gene>
    <name evidence="3" type="ORF">VCB98_12355</name>
</gene>
<dbReference type="RefSeq" id="WP_346052986.1">
    <property type="nucleotide sequence ID" value="NZ_JAYGII010000043.1"/>
</dbReference>
<comment type="caution">
    <text evidence="3">The sequence shown here is derived from an EMBL/GenBank/DDBJ whole genome shotgun (WGS) entry which is preliminary data.</text>
</comment>
<feature type="domain" description="MobA-like NTP transferase" evidence="2">
    <location>
        <begin position="20"/>
        <end position="67"/>
    </location>
</feature>